<comment type="cofactor">
    <cofactor evidence="1">
        <name>pyridoxal 5'-phosphate</name>
        <dbReference type="ChEBI" id="CHEBI:597326"/>
    </cofactor>
</comment>
<keyword evidence="8" id="KW-1185">Reference proteome</keyword>
<dbReference type="Pfam" id="PF00202">
    <property type="entry name" value="Aminotran_3"/>
    <property type="match status" value="1"/>
</dbReference>
<evidence type="ECO:0000256" key="2">
    <source>
        <dbReference type="ARBA" id="ARBA00008954"/>
    </source>
</evidence>
<dbReference type="EMBL" id="LKBA01000006">
    <property type="protein sequence ID" value="KPN63693.1"/>
    <property type="molecule type" value="Genomic_DNA"/>
</dbReference>
<dbReference type="PIRSF" id="PIRSF000521">
    <property type="entry name" value="Transaminase_4ab_Lys_Orn"/>
    <property type="match status" value="1"/>
</dbReference>
<dbReference type="OrthoDB" id="9801834at2"/>
<dbReference type="AlphaFoldDB" id="A0A0P7KJ55"/>
<dbReference type="Gene3D" id="3.90.1150.10">
    <property type="entry name" value="Aspartate Aminotransferase, domain 1"/>
    <property type="match status" value="1"/>
</dbReference>
<dbReference type="InterPro" id="IPR015422">
    <property type="entry name" value="PyrdxlP-dep_Trfase_small"/>
</dbReference>
<comment type="caution">
    <text evidence="7">The sequence shown here is derived from an EMBL/GenBank/DDBJ whole genome shotgun (WGS) entry which is preliminary data.</text>
</comment>
<dbReference type="Gene3D" id="3.40.640.10">
    <property type="entry name" value="Type I PLP-dependent aspartate aminotransferase-like (Major domain)"/>
    <property type="match status" value="1"/>
</dbReference>
<dbReference type="PANTHER" id="PTHR43094:SF1">
    <property type="entry name" value="AMINOTRANSFERASE CLASS-III"/>
    <property type="match status" value="1"/>
</dbReference>
<dbReference type="SUPFAM" id="SSF53383">
    <property type="entry name" value="PLP-dependent transferases"/>
    <property type="match status" value="1"/>
</dbReference>
<reference evidence="7 8" key="1">
    <citation type="submission" date="2015-09" db="EMBL/GenBank/DDBJ databases">
        <title>Draft genome sequence of Aliiroseovarius crassostreae CV919-312TSm, the causative agent of Roseovarius Oyster Disease (formerly Juvenile Oyster Disease).</title>
        <authorList>
            <person name="Kessner L."/>
            <person name="Spinard E."/>
            <person name="Nelson D."/>
        </authorList>
    </citation>
    <scope>NUCLEOTIDE SEQUENCE [LARGE SCALE GENOMIC DNA]</scope>
    <source>
        <strain evidence="7 8">CV919-312</strain>
    </source>
</reference>
<protein>
    <submittedName>
        <fullName evidence="7">Aminotransferase</fullName>
    </submittedName>
</protein>
<dbReference type="Proteomes" id="UP000050471">
    <property type="component" value="Unassembled WGS sequence"/>
</dbReference>
<accession>A0A0P7KJ55</accession>
<dbReference type="GO" id="GO:0008483">
    <property type="term" value="F:transaminase activity"/>
    <property type="evidence" value="ECO:0007669"/>
    <property type="project" value="UniProtKB-KW"/>
</dbReference>
<dbReference type="CDD" id="cd00610">
    <property type="entry name" value="OAT_like"/>
    <property type="match status" value="1"/>
</dbReference>
<organism evidence="7 8">
    <name type="scientific">Aliiroseovarius crassostreae</name>
    <dbReference type="NCBI Taxonomy" id="154981"/>
    <lineage>
        <taxon>Bacteria</taxon>
        <taxon>Pseudomonadati</taxon>
        <taxon>Pseudomonadota</taxon>
        <taxon>Alphaproteobacteria</taxon>
        <taxon>Rhodobacterales</taxon>
        <taxon>Paracoccaceae</taxon>
        <taxon>Aliiroseovarius</taxon>
    </lineage>
</organism>
<evidence type="ECO:0000256" key="1">
    <source>
        <dbReference type="ARBA" id="ARBA00001933"/>
    </source>
</evidence>
<dbReference type="InterPro" id="IPR015421">
    <property type="entry name" value="PyrdxlP-dep_Trfase_major"/>
</dbReference>
<keyword evidence="3 7" id="KW-0032">Aminotransferase</keyword>
<dbReference type="STRING" id="154981.AKJ29_13825"/>
<comment type="similarity">
    <text evidence="2 6">Belongs to the class-III pyridoxal-phosphate-dependent aminotransferase family.</text>
</comment>
<dbReference type="InterPro" id="IPR049704">
    <property type="entry name" value="Aminotrans_3_PPA_site"/>
</dbReference>
<name>A0A0P7KJ55_9RHOB</name>
<dbReference type="InterPro" id="IPR005814">
    <property type="entry name" value="Aminotrans_3"/>
</dbReference>
<keyword evidence="4 7" id="KW-0808">Transferase</keyword>
<keyword evidence="5 6" id="KW-0663">Pyridoxal phosphate</keyword>
<dbReference type="NCBIfam" id="NF004767">
    <property type="entry name" value="PRK06105.1"/>
    <property type="match status" value="1"/>
</dbReference>
<proteinExistence type="inferred from homology"/>
<evidence type="ECO:0000256" key="5">
    <source>
        <dbReference type="ARBA" id="ARBA00022898"/>
    </source>
</evidence>
<gene>
    <name evidence="7" type="ORF">AKJ29_13825</name>
</gene>
<evidence type="ECO:0000256" key="3">
    <source>
        <dbReference type="ARBA" id="ARBA00022576"/>
    </source>
</evidence>
<evidence type="ECO:0000256" key="6">
    <source>
        <dbReference type="RuleBase" id="RU003560"/>
    </source>
</evidence>
<dbReference type="FunFam" id="3.40.640.10:FF:000014">
    <property type="entry name" value="Adenosylmethionine-8-amino-7-oxononanoate aminotransferase, probable"/>
    <property type="match status" value="1"/>
</dbReference>
<evidence type="ECO:0000313" key="8">
    <source>
        <dbReference type="Proteomes" id="UP000050471"/>
    </source>
</evidence>
<dbReference type="PANTHER" id="PTHR43094">
    <property type="entry name" value="AMINOTRANSFERASE"/>
    <property type="match status" value="1"/>
</dbReference>
<dbReference type="InterPro" id="IPR015424">
    <property type="entry name" value="PyrdxlP-dep_Trfase"/>
</dbReference>
<sequence length="469" mass="50478">MRQRLKGPDLVTNYATHLNAIDARYHLHSQTNAVAHQSRGALMLTGGDGVFVSDVEGRRYLESMSGLWYANLGFSNQGLVDAAHAQLQKLPAYHTFNHRSNDVCAQLSEKLAQIVPLEDARLFYVNSGSEAIDSMVKMAWYYHMAEGNGTRRKIISRQGAFHGSSIYGAVVGGLPHMKDGFNLPKTDGVVQVSCPSYYRNADAGETEAAYCDRLIDEVADVIAAHGADTIAAMIAEPIIGAGGVLTPPKGYFSRLSTLLQSHGILLLMDEVICGFGRTGNWFGAQTYGAQPDMIATAKGLTAGYIPMGAVAISGRVYEAIAAQSDQLGVFGHGFTYSGHPTASAVALAALEQYHKMDAPALTARRGQDLRSALTALATDDMIGDVRVEGFIAGIELVANKADRTPFAPELSVGRRFENNALREGLIVRNMGDTIALCPPYIMTDDEFYIMINRLRTALHATRAGLCAAA</sequence>
<evidence type="ECO:0000256" key="4">
    <source>
        <dbReference type="ARBA" id="ARBA00022679"/>
    </source>
</evidence>
<dbReference type="PROSITE" id="PS00600">
    <property type="entry name" value="AA_TRANSFER_CLASS_3"/>
    <property type="match status" value="1"/>
</dbReference>
<dbReference type="GO" id="GO:0030170">
    <property type="term" value="F:pyridoxal phosphate binding"/>
    <property type="evidence" value="ECO:0007669"/>
    <property type="project" value="InterPro"/>
</dbReference>
<evidence type="ECO:0000313" key="7">
    <source>
        <dbReference type="EMBL" id="KPN63693.1"/>
    </source>
</evidence>